<feature type="compositionally biased region" description="Pro residues" evidence="1">
    <location>
        <begin position="36"/>
        <end position="51"/>
    </location>
</feature>
<protein>
    <submittedName>
        <fullName evidence="2">Uncharacterized protein</fullName>
    </submittedName>
</protein>
<sequence>MAGEPGGPLPHAGSTAARAADDAAARLSSVNQTSFPRPPPSHFLRPLPAPFQGPSKVPLSPKRVTFAPLSFLRPKPTSALPAPLALYGLPSAPVGTASQPFPSTPRPNGPPEHQHPVGAGLRTSPRIDVGPSLAAAPLPRAAVQRVTHQPPPKRTAQQADLPAPEQGPPLKVPRQDDGFAAPAGTPAAQPEVSPEPGASEVRQHRVDDSGALEGAMPALVGTSILAQNGSRADKTLDATAKTSLEASLPSDAAGPTSLTPEPERQASEPAPEGAADSLSSVSPARRAILCPLDFANAVAASSIQRAVAAGPSVPAHSPTAPVVQPPRRDSPRREQYHSRHPYAVDRDADGHGEERPHRDPRSHRDEGWVRANCERSTPGSFPPRRADSPAHGDAPHNTPSRGPRWALQPSGSERAHDELGAASGGYRGVRQWDDSQSMGD</sequence>
<feature type="compositionally biased region" description="Basic and acidic residues" evidence="1">
    <location>
        <begin position="326"/>
        <end position="368"/>
    </location>
</feature>
<gene>
    <name evidence="2" type="ORF">DMC30DRAFT_47095</name>
</gene>
<feature type="region of interest" description="Disordered" evidence="1">
    <location>
        <begin position="305"/>
        <end position="440"/>
    </location>
</feature>
<evidence type="ECO:0000313" key="3">
    <source>
        <dbReference type="Proteomes" id="UP000311382"/>
    </source>
</evidence>
<feature type="region of interest" description="Disordered" evidence="1">
    <location>
        <begin position="89"/>
        <end position="281"/>
    </location>
</feature>
<name>A0A5C5FPR6_9BASI</name>
<feature type="compositionally biased region" description="Basic and acidic residues" evidence="1">
    <location>
        <begin position="384"/>
        <end position="394"/>
    </location>
</feature>
<reference evidence="2 3" key="1">
    <citation type="submission" date="2019-03" db="EMBL/GenBank/DDBJ databases">
        <title>Rhodosporidium diobovatum UCD-FST 08-225 genome sequencing, assembly, and annotation.</title>
        <authorList>
            <person name="Fakankun I.U."/>
            <person name="Fristensky B."/>
            <person name="Levin D.B."/>
        </authorList>
    </citation>
    <scope>NUCLEOTIDE SEQUENCE [LARGE SCALE GENOMIC DNA]</scope>
    <source>
        <strain evidence="2 3">UCD-FST 08-225</strain>
    </source>
</reference>
<dbReference type="AlphaFoldDB" id="A0A5C5FPR6"/>
<dbReference type="Proteomes" id="UP000311382">
    <property type="component" value="Unassembled WGS sequence"/>
</dbReference>
<dbReference type="EMBL" id="SOZI01000130">
    <property type="protein sequence ID" value="TNY18615.1"/>
    <property type="molecule type" value="Genomic_DNA"/>
</dbReference>
<keyword evidence="3" id="KW-1185">Reference proteome</keyword>
<feature type="compositionally biased region" description="Low complexity" evidence="1">
    <location>
        <begin position="133"/>
        <end position="146"/>
    </location>
</feature>
<evidence type="ECO:0000313" key="2">
    <source>
        <dbReference type="EMBL" id="TNY18615.1"/>
    </source>
</evidence>
<accession>A0A5C5FPR6</accession>
<comment type="caution">
    <text evidence="2">The sequence shown here is derived from an EMBL/GenBank/DDBJ whole genome shotgun (WGS) entry which is preliminary data.</text>
</comment>
<evidence type="ECO:0000256" key="1">
    <source>
        <dbReference type="SAM" id="MobiDB-lite"/>
    </source>
</evidence>
<proteinExistence type="predicted"/>
<feature type="region of interest" description="Disordered" evidence="1">
    <location>
        <begin position="1"/>
        <end position="60"/>
    </location>
</feature>
<organism evidence="2 3">
    <name type="scientific">Rhodotorula diobovata</name>
    <dbReference type="NCBI Taxonomy" id="5288"/>
    <lineage>
        <taxon>Eukaryota</taxon>
        <taxon>Fungi</taxon>
        <taxon>Dikarya</taxon>
        <taxon>Basidiomycota</taxon>
        <taxon>Pucciniomycotina</taxon>
        <taxon>Microbotryomycetes</taxon>
        <taxon>Sporidiobolales</taxon>
        <taxon>Sporidiobolaceae</taxon>
        <taxon>Rhodotorula</taxon>
    </lineage>
</organism>